<accession>A0A6J6ZTP9</accession>
<proteinExistence type="predicted"/>
<dbReference type="Pfam" id="PF12705">
    <property type="entry name" value="PDDEXK_1"/>
    <property type="match status" value="1"/>
</dbReference>
<organism evidence="2">
    <name type="scientific">freshwater metagenome</name>
    <dbReference type="NCBI Taxonomy" id="449393"/>
    <lineage>
        <taxon>unclassified sequences</taxon>
        <taxon>metagenomes</taxon>
        <taxon>ecological metagenomes</taxon>
    </lineage>
</organism>
<dbReference type="InterPro" id="IPR038726">
    <property type="entry name" value="PDDEXK_AddAB-type"/>
</dbReference>
<feature type="domain" description="PD-(D/E)XK endonuclease-like" evidence="1">
    <location>
        <begin position="43"/>
        <end position="285"/>
    </location>
</feature>
<reference evidence="2" key="1">
    <citation type="submission" date="2020-05" db="EMBL/GenBank/DDBJ databases">
        <authorList>
            <person name="Chiriac C."/>
            <person name="Salcher M."/>
            <person name="Ghai R."/>
            <person name="Kavagutti S V."/>
        </authorList>
    </citation>
    <scope>NUCLEOTIDE SEQUENCE</scope>
</reference>
<gene>
    <name evidence="2" type="ORF">UFOPK3139_00876</name>
</gene>
<evidence type="ECO:0000313" key="2">
    <source>
        <dbReference type="EMBL" id="CAB4823831.1"/>
    </source>
</evidence>
<dbReference type="InterPro" id="IPR011335">
    <property type="entry name" value="Restrct_endonuc-II-like"/>
</dbReference>
<dbReference type="Gene3D" id="3.90.320.10">
    <property type="match status" value="1"/>
</dbReference>
<name>A0A6J6ZTP9_9ZZZZ</name>
<protein>
    <submittedName>
        <fullName evidence="2">Unannotated protein</fullName>
    </submittedName>
</protein>
<dbReference type="AlphaFoldDB" id="A0A6J6ZTP9"/>
<dbReference type="EMBL" id="CAFABA010000026">
    <property type="protein sequence ID" value="CAB4823831.1"/>
    <property type="molecule type" value="Genomic_DNA"/>
</dbReference>
<sequence length="314" mass="34579">MELFDEPLVGSISHDVTDPETAKALLLDATATTEGRVPGMPRHLSPSSASTFEQCARRWKLRYIDHLPDPPGVAALAGTFAHRVLELLFQHPAGQRTRDRAKALAREAWPDTETDPHFQALDLDEAARREFRWKGWLAIEGLWKLEDPMRIDVVATEQNLLTQVGGVPFRGIIDRLERAPDGTLEVTDYKSGRAPSVRYSDDRLKQVLLYSAAVAAHTGEQPSRARLLYLGQRTIDVAVTPSAVEPVVDALGVTWSHMHDACTTEVFEPRPGPLCGWCPYTAQCPEGQAEIQRRVELGVLGDHAPAVAQLAASS</sequence>
<dbReference type="InterPro" id="IPR011604">
    <property type="entry name" value="PDDEXK-like_dom_sf"/>
</dbReference>
<dbReference type="SUPFAM" id="SSF52980">
    <property type="entry name" value="Restriction endonuclease-like"/>
    <property type="match status" value="1"/>
</dbReference>
<evidence type="ECO:0000259" key="1">
    <source>
        <dbReference type="Pfam" id="PF12705"/>
    </source>
</evidence>